<dbReference type="OrthoDB" id="880140at2"/>
<dbReference type="Proteomes" id="UP000176294">
    <property type="component" value="Unassembled WGS sequence"/>
</dbReference>
<gene>
    <name evidence="1" type="ORF">BEN47_05095</name>
</gene>
<comment type="caution">
    <text evidence="1">The sequence shown here is derived from an EMBL/GenBank/DDBJ whole genome shotgun (WGS) entry which is preliminary data.</text>
</comment>
<proteinExistence type="predicted"/>
<reference evidence="1 2" key="1">
    <citation type="submission" date="2016-08" db="EMBL/GenBank/DDBJ databases">
        <title>Hymenobacter coccineus sp. nov., Hymenobacter lapidarius sp. nov. and Hymenobacter glacialis sp. nov., isolated from Antarctic soil.</title>
        <authorList>
            <person name="Sedlacek I."/>
            <person name="Kralova S."/>
            <person name="Kyrova K."/>
            <person name="Maslanova I."/>
            <person name="Stankova E."/>
            <person name="Vrbovska V."/>
            <person name="Nemec M."/>
            <person name="Bartak M."/>
            <person name="Svec P."/>
            <person name="Busse H.-J."/>
            <person name="Pantucek R."/>
        </authorList>
    </citation>
    <scope>NUCLEOTIDE SEQUENCE [LARGE SCALE GENOMIC DNA]</scope>
    <source>
        <strain evidence="1 2">CCM 8643</strain>
    </source>
</reference>
<name>A0A1G1STP1_9BACT</name>
<dbReference type="AlphaFoldDB" id="A0A1G1STP1"/>
<protein>
    <submittedName>
        <fullName evidence="1">Uncharacterized protein</fullName>
    </submittedName>
</protein>
<keyword evidence="2" id="KW-1185">Reference proteome</keyword>
<evidence type="ECO:0000313" key="1">
    <source>
        <dbReference type="EMBL" id="OGX81998.1"/>
    </source>
</evidence>
<organism evidence="1 2">
    <name type="scientific">Hymenobacter lapidarius</name>
    <dbReference type="NCBI Taxonomy" id="1908237"/>
    <lineage>
        <taxon>Bacteria</taxon>
        <taxon>Pseudomonadati</taxon>
        <taxon>Bacteroidota</taxon>
        <taxon>Cytophagia</taxon>
        <taxon>Cytophagales</taxon>
        <taxon>Hymenobacteraceae</taxon>
        <taxon>Hymenobacter</taxon>
    </lineage>
</organism>
<dbReference type="EMBL" id="MDZB01000153">
    <property type="protein sequence ID" value="OGX81998.1"/>
    <property type="molecule type" value="Genomic_DNA"/>
</dbReference>
<dbReference type="RefSeq" id="WP_070730367.1">
    <property type="nucleotide sequence ID" value="NZ_MDZB01000153.1"/>
</dbReference>
<accession>A0A1G1STP1</accession>
<evidence type="ECO:0000313" key="2">
    <source>
        <dbReference type="Proteomes" id="UP000176294"/>
    </source>
</evidence>
<sequence>MKKLLLPSLLCISACTNSESEPTHAAVASYLKQHANDPASYEAVRWGQPVPYTRKDSAAAAAELLSSEYDVLKETEDAERRAQVGNMAIKLEAITDTTRIGTRLTHAFRAKNKLGALVLDSAQFVVYRSGQVQPI</sequence>